<dbReference type="NCBIfam" id="NF005449">
    <property type="entry name" value="PRK07041.1"/>
    <property type="match status" value="1"/>
</dbReference>
<dbReference type="PRINTS" id="PR00081">
    <property type="entry name" value="GDHRDH"/>
</dbReference>
<evidence type="ECO:0000256" key="2">
    <source>
        <dbReference type="ARBA" id="ARBA00023002"/>
    </source>
</evidence>
<evidence type="ECO:0000313" key="3">
    <source>
        <dbReference type="EMBL" id="OZI30057.1"/>
    </source>
</evidence>
<keyword evidence="2" id="KW-0560">Oxidoreductase</keyword>
<dbReference type="Pfam" id="PF13561">
    <property type="entry name" value="adh_short_C2"/>
    <property type="match status" value="1"/>
</dbReference>
<dbReference type="InterPro" id="IPR051122">
    <property type="entry name" value="SDR_DHRS6-like"/>
</dbReference>
<dbReference type="GO" id="GO:0016491">
    <property type="term" value="F:oxidoreductase activity"/>
    <property type="evidence" value="ECO:0007669"/>
    <property type="project" value="UniProtKB-KW"/>
</dbReference>
<dbReference type="InterPro" id="IPR002347">
    <property type="entry name" value="SDR_fam"/>
</dbReference>
<dbReference type="AlphaFoldDB" id="A0A261RZ79"/>
<keyword evidence="4" id="KW-1185">Reference proteome</keyword>
<organism evidence="3 4">
    <name type="scientific">Bordetella genomosp. 10</name>
    <dbReference type="NCBI Taxonomy" id="1416804"/>
    <lineage>
        <taxon>Bacteria</taxon>
        <taxon>Pseudomonadati</taxon>
        <taxon>Pseudomonadota</taxon>
        <taxon>Betaproteobacteria</taxon>
        <taxon>Burkholderiales</taxon>
        <taxon>Alcaligenaceae</taxon>
        <taxon>Bordetella</taxon>
    </lineage>
</organism>
<dbReference type="RefSeq" id="WP_094854496.1">
    <property type="nucleotide sequence ID" value="NZ_NEVM01000005.1"/>
</dbReference>
<name>A0A261RZ79_9BORD</name>
<comment type="caution">
    <text evidence="3">The sequence shown here is derived from an EMBL/GenBank/DDBJ whole genome shotgun (WGS) entry which is preliminary data.</text>
</comment>
<dbReference type="InterPro" id="IPR036291">
    <property type="entry name" value="NAD(P)-bd_dom_sf"/>
</dbReference>
<protein>
    <submittedName>
        <fullName evidence="3">Short chain dehydrogenase</fullName>
    </submittedName>
</protein>
<gene>
    <name evidence="3" type="ORF">CAL29_18480</name>
</gene>
<reference evidence="4" key="1">
    <citation type="submission" date="2017-05" db="EMBL/GenBank/DDBJ databases">
        <title>Complete and WGS of Bordetella genogroups.</title>
        <authorList>
            <person name="Spilker T."/>
            <person name="Lipuma J."/>
        </authorList>
    </citation>
    <scope>NUCLEOTIDE SEQUENCE [LARGE SCALE GENOMIC DNA]</scope>
    <source>
        <strain evidence="4">AU16122</strain>
    </source>
</reference>
<proteinExistence type="inferred from homology"/>
<evidence type="ECO:0000256" key="1">
    <source>
        <dbReference type="ARBA" id="ARBA00006484"/>
    </source>
</evidence>
<dbReference type="PANTHER" id="PTHR43477">
    <property type="entry name" value="DIHYDROANTICAPSIN 7-DEHYDROGENASE"/>
    <property type="match status" value="1"/>
</dbReference>
<accession>A0A261RZ79</accession>
<sequence>MTLNGKTVLVLGGSSGIGFGVAQAALAAGARVTIASRSLERVETALARLDGAARGASLDTGDAVALEGFFARHDPFDHVSCSAARTKVAAVRELPLEDAYASFDSKFWGAYRLARAARIAAGGSLTLTSGFLSVRPKAGAAIQGAINAGLEGLTRGLALEFAPVRVNCVSPGLVMTEMYDTLEGDRRKAMFDGAAQKLPVGRVGTPGDVATQVLAFMANPYMSGSTVYVDGGGAIAA</sequence>
<dbReference type="OrthoDB" id="9806974at2"/>
<comment type="similarity">
    <text evidence="1">Belongs to the short-chain dehydrogenases/reductases (SDR) family.</text>
</comment>
<dbReference type="Gene3D" id="3.40.50.720">
    <property type="entry name" value="NAD(P)-binding Rossmann-like Domain"/>
    <property type="match status" value="1"/>
</dbReference>
<dbReference type="EMBL" id="NEVM01000005">
    <property type="protein sequence ID" value="OZI30057.1"/>
    <property type="molecule type" value="Genomic_DNA"/>
</dbReference>
<evidence type="ECO:0000313" key="4">
    <source>
        <dbReference type="Proteomes" id="UP000216020"/>
    </source>
</evidence>
<dbReference type="SUPFAM" id="SSF51735">
    <property type="entry name" value="NAD(P)-binding Rossmann-fold domains"/>
    <property type="match status" value="1"/>
</dbReference>
<dbReference type="Proteomes" id="UP000216020">
    <property type="component" value="Unassembled WGS sequence"/>
</dbReference>
<dbReference type="PANTHER" id="PTHR43477:SF1">
    <property type="entry name" value="DIHYDROANTICAPSIN 7-DEHYDROGENASE"/>
    <property type="match status" value="1"/>
</dbReference>